<feature type="signal peptide" evidence="2">
    <location>
        <begin position="1"/>
        <end position="19"/>
    </location>
</feature>
<comment type="caution">
    <text evidence="3">The sequence shown here is derived from an EMBL/GenBank/DDBJ whole genome shotgun (WGS) entry which is preliminary data.</text>
</comment>
<feature type="region of interest" description="Disordered" evidence="1">
    <location>
        <begin position="78"/>
        <end position="105"/>
    </location>
</feature>
<dbReference type="AlphaFoldDB" id="Q2CK32"/>
<accession>Q2CK32</accession>
<sequence>MRSLIAGGLAVCAATGAAADVDCHDPMQAERLDCLGFAELDIAPEAVVLGVFGAMAVMGATVGGADKAFSASAALAQSASGSRGGGGGSGGAGIGSGGAAVSTTD</sequence>
<dbReference type="EMBL" id="AAOT01000001">
    <property type="protein sequence ID" value="EAR52957.1"/>
    <property type="molecule type" value="Genomic_DNA"/>
</dbReference>
<evidence type="ECO:0000313" key="4">
    <source>
        <dbReference type="Proteomes" id="UP000003635"/>
    </source>
</evidence>
<evidence type="ECO:0000256" key="2">
    <source>
        <dbReference type="SAM" id="SignalP"/>
    </source>
</evidence>
<evidence type="ECO:0000313" key="3">
    <source>
        <dbReference type="EMBL" id="EAR52957.1"/>
    </source>
</evidence>
<dbReference type="HOGENOM" id="CLU_2233731_0_0_5"/>
<dbReference type="RefSeq" id="WP_007255691.1">
    <property type="nucleotide sequence ID" value="NZ_CH724107.1"/>
</dbReference>
<feature type="compositionally biased region" description="Gly residues" evidence="1">
    <location>
        <begin position="82"/>
        <end position="98"/>
    </location>
</feature>
<dbReference type="Proteomes" id="UP000003635">
    <property type="component" value="Unassembled WGS sequence"/>
</dbReference>
<evidence type="ECO:0000256" key="1">
    <source>
        <dbReference type="SAM" id="MobiDB-lite"/>
    </source>
</evidence>
<feature type="chain" id="PRO_5004207363" evidence="2">
    <location>
        <begin position="20"/>
        <end position="105"/>
    </location>
</feature>
<gene>
    <name evidence="3" type="ORF">OG2516_10856</name>
</gene>
<protein>
    <submittedName>
        <fullName evidence="3">Uncharacterized protein</fullName>
    </submittedName>
</protein>
<keyword evidence="4" id="KW-1185">Reference proteome</keyword>
<proteinExistence type="predicted"/>
<name>Q2CK32_OCEGH</name>
<keyword evidence="2" id="KW-0732">Signal</keyword>
<organism evidence="3 4">
    <name type="scientific">Oceanicola granulosus (strain ATCC BAA-861 / DSM 15982 / KCTC 12143 / HTCC2516)</name>
    <dbReference type="NCBI Taxonomy" id="314256"/>
    <lineage>
        <taxon>Bacteria</taxon>
        <taxon>Pseudomonadati</taxon>
        <taxon>Pseudomonadota</taxon>
        <taxon>Alphaproteobacteria</taxon>
        <taxon>Rhodobacterales</taxon>
        <taxon>Roseobacteraceae</taxon>
        <taxon>Oceanicola</taxon>
    </lineage>
</organism>
<reference evidence="3 4" key="1">
    <citation type="journal article" date="2010" name="J. Bacteriol.">
        <title>Genome sequences of Oceanicola granulosus HTCC2516(T) and Oceanicola batsensis HTCC2597(TDelta).</title>
        <authorList>
            <person name="Thrash J.C."/>
            <person name="Cho J.C."/>
            <person name="Vergin K.L."/>
            <person name="Giovannoni S.J."/>
        </authorList>
    </citation>
    <scope>NUCLEOTIDE SEQUENCE [LARGE SCALE GENOMIC DNA]</scope>
    <source>
        <strain evidence="4">ATCC BAA-861 / DSM 15982 / KCTC 12143 / HTCC2516</strain>
    </source>
</reference>